<comment type="caution">
    <text evidence="2">The sequence shown here is derived from an EMBL/GenBank/DDBJ whole genome shotgun (WGS) entry which is preliminary data.</text>
</comment>
<organism evidence="2 3">
    <name type="scientific">Trifolium medium</name>
    <dbReference type="NCBI Taxonomy" id="97028"/>
    <lineage>
        <taxon>Eukaryota</taxon>
        <taxon>Viridiplantae</taxon>
        <taxon>Streptophyta</taxon>
        <taxon>Embryophyta</taxon>
        <taxon>Tracheophyta</taxon>
        <taxon>Spermatophyta</taxon>
        <taxon>Magnoliopsida</taxon>
        <taxon>eudicotyledons</taxon>
        <taxon>Gunneridae</taxon>
        <taxon>Pentapetalae</taxon>
        <taxon>rosids</taxon>
        <taxon>fabids</taxon>
        <taxon>Fabales</taxon>
        <taxon>Fabaceae</taxon>
        <taxon>Papilionoideae</taxon>
        <taxon>50 kb inversion clade</taxon>
        <taxon>NPAAA clade</taxon>
        <taxon>Hologalegina</taxon>
        <taxon>IRL clade</taxon>
        <taxon>Trifolieae</taxon>
        <taxon>Trifolium</taxon>
    </lineage>
</organism>
<protein>
    <submittedName>
        <fullName evidence="2">Uncharacterized protein</fullName>
    </submittedName>
</protein>
<feature type="non-terminal residue" evidence="2">
    <location>
        <position position="122"/>
    </location>
</feature>
<proteinExistence type="predicted"/>
<evidence type="ECO:0000256" key="1">
    <source>
        <dbReference type="SAM" id="MobiDB-lite"/>
    </source>
</evidence>
<sequence length="122" mass="14344">MSGARRGPGRPTRHVEEEVEPENDPGENMWVQMLQQQQAMHRQYQEQQAQAERHHREMMQVLQQHKAQPPPVQPQPQLEQGAQPQAPRGNPIFCEFCRMNPPTFEGQYEPTEASEWLFRMED</sequence>
<evidence type="ECO:0000313" key="2">
    <source>
        <dbReference type="EMBL" id="MCI36658.1"/>
    </source>
</evidence>
<name>A0A392RJ92_9FABA</name>
<feature type="region of interest" description="Disordered" evidence="1">
    <location>
        <begin position="61"/>
        <end position="89"/>
    </location>
</feature>
<reference evidence="2 3" key="1">
    <citation type="journal article" date="2018" name="Front. Plant Sci.">
        <title>Red Clover (Trifolium pratense) and Zigzag Clover (T. medium) - A Picture of Genomic Similarities and Differences.</title>
        <authorList>
            <person name="Dluhosova J."/>
            <person name="Istvanek J."/>
            <person name="Nedelnik J."/>
            <person name="Repkova J."/>
        </authorList>
    </citation>
    <scope>NUCLEOTIDE SEQUENCE [LARGE SCALE GENOMIC DNA]</scope>
    <source>
        <strain evidence="3">cv. 10/8</strain>
        <tissue evidence="2">Leaf</tissue>
    </source>
</reference>
<keyword evidence="3" id="KW-1185">Reference proteome</keyword>
<dbReference type="Proteomes" id="UP000265520">
    <property type="component" value="Unassembled WGS sequence"/>
</dbReference>
<accession>A0A392RJ92</accession>
<dbReference type="EMBL" id="LXQA010236123">
    <property type="protein sequence ID" value="MCI36658.1"/>
    <property type="molecule type" value="Genomic_DNA"/>
</dbReference>
<feature type="region of interest" description="Disordered" evidence="1">
    <location>
        <begin position="1"/>
        <end position="27"/>
    </location>
</feature>
<dbReference type="AlphaFoldDB" id="A0A392RJ92"/>
<evidence type="ECO:0000313" key="3">
    <source>
        <dbReference type="Proteomes" id="UP000265520"/>
    </source>
</evidence>